<gene>
    <name evidence="1" type="ORF">EV201_2758</name>
</gene>
<evidence type="ECO:0000313" key="1">
    <source>
        <dbReference type="EMBL" id="RZT93585.1"/>
    </source>
</evidence>
<organism evidence="1 2">
    <name type="scientific">Ancylomarina subtilis</name>
    <dbReference type="NCBI Taxonomy" id="1639035"/>
    <lineage>
        <taxon>Bacteria</taxon>
        <taxon>Pseudomonadati</taxon>
        <taxon>Bacteroidota</taxon>
        <taxon>Bacteroidia</taxon>
        <taxon>Marinilabiliales</taxon>
        <taxon>Marinifilaceae</taxon>
        <taxon>Ancylomarina</taxon>
    </lineage>
</organism>
<accession>A0A4Q7VAH8</accession>
<dbReference type="EMBL" id="SHKN01000002">
    <property type="protein sequence ID" value="RZT93585.1"/>
    <property type="molecule type" value="Genomic_DNA"/>
</dbReference>
<dbReference type="Proteomes" id="UP000293562">
    <property type="component" value="Unassembled WGS sequence"/>
</dbReference>
<sequence>MGGGGASWWSLRRGFIKGASRLRVGGRDWQVKQGTCD</sequence>
<evidence type="ECO:0000313" key="2">
    <source>
        <dbReference type="Proteomes" id="UP000293562"/>
    </source>
</evidence>
<protein>
    <submittedName>
        <fullName evidence="1">Uncharacterized protein</fullName>
    </submittedName>
</protein>
<keyword evidence="2" id="KW-1185">Reference proteome</keyword>
<proteinExistence type="predicted"/>
<dbReference type="AlphaFoldDB" id="A0A4Q7VAH8"/>
<reference evidence="1 2" key="1">
    <citation type="submission" date="2019-02" db="EMBL/GenBank/DDBJ databases">
        <title>Genomic Encyclopedia of Type Strains, Phase IV (KMG-IV): sequencing the most valuable type-strain genomes for metagenomic binning, comparative biology and taxonomic classification.</title>
        <authorList>
            <person name="Goeker M."/>
        </authorList>
    </citation>
    <scope>NUCLEOTIDE SEQUENCE [LARGE SCALE GENOMIC DNA]</scope>
    <source>
        <strain evidence="1 2">DSM 28825</strain>
    </source>
</reference>
<name>A0A4Q7VAH8_9BACT</name>
<comment type="caution">
    <text evidence="1">The sequence shown here is derived from an EMBL/GenBank/DDBJ whole genome shotgun (WGS) entry which is preliminary data.</text>
</comment>